<evidence type="ECO:0000256" key="4">
    <source>
        <dbReference type="ARBA" id="ARBA00023163"/>
    </source>
</evidence>
<reference evidence="10" key="1">
    <citation type="journal article" date="2016" name="Nat. Biotechnol.">
        <title>Sequencing wild and cultivated cassava and related species reveals extensive interspecific hybridization and genetic diversity.</title>
        <authorList>
            <person name="Bredeson J.V."/>
            <person name="Lyons J.B."/>
            <person name="Prochnik S.E."/>
            <person name="Wu G.A."/>
            <person name="Ha C.M."/>
            <person name="Edsinger-Gonzales E."/>
            <person name="Grimwood J."/>
            <person name="Schmutz J."/>
            <person name="Rabbi I.Y."/>
            <person name="Egesi C."/>
            <person name="Nauluvula P."/>
            <person name="Lebot V."/>
            <person name="Ndunguru J."/>
            <person name="Mkamilo G."/>
            <person name="Bart R.S."/>
            <person name="Setter T.L."/>
            <person name="Gleadow R.M."/>
            <person name="Kulakow P."/>
            <person name="Ferguson M.E."/>
            <person name="Rounsley S."/>
            <person name="Rokhsar D.S."/>
        </authorList>
    </citation>
    <scope>NUCLEOTIDE SEQUENCE [LARGE SCALE GENOMIC DNA]</scope>
    <source>
        <strain evidence="10">cv. AM560-2</strain>
    </source>
</reference>
<feature type="region of interest" description="Disordered" evidence="7">
    <location>
        <begin position="49"/>
        <end position="90"/>
    </location>
</feature>
<evidence type="ECO:0000256" key="7">
    <source>
        <dbReference type="SAM" id="MobiDB-lite"/>
    </source>
</evidence>
<evidence type="ECO:0000259" key="8">
    <source>
        <dbReference type="PROSITE" id="PS51742"/>
    </source>
</evidence>
<comment type="caution">
    <text evidence="9">The sequence shown here is derived from an EMBL/GenBank/DDBJ whole genome shotgun (WGS) entry which is preliminary data.</text>
</comment>
<protein>
    <recommendedName>
        <fullName evidence="6">AT-hook motif nuclear-localized protein</fullName>
    </recommendedName>
</protein>
<name>A0A2C9VUQ2_MANES</name>
<dbReference type="InterPro" id="IPR005175">
    <property type="entry name" value="PPC_dom"/>
</dbReference>
<keyword evidence="10" id="KW-1185">Reference proteome</keyword>
<dbReference type="PANTHER" id="PTHR31500">
    <property type="entry name" value="AT-HOOK MOTIF NUCLEAR-LOCALIZED PROTEIN 9"/>
    <property type="match status" value="1"/>
</dbReference>
<dbReference type="Gramene" id="Manes.05G044900.1.v8.1">
    <property type="protein sequence ID" value="Manes.05G044900.1.v8.1.CDS"/>
    <property type="gene ID" value="Manes.05G044900.v8.1"/>
</dbReference>
<evidence type="ECO:0000256" key="5">
    <source>
        <dbReference type="ARBA" id="ARBA00023242"/>
    </source>
</evidence>
<keyword evidence="4 6" id="KW-0804">Transcription</keyword>
<keyword evidence="2 6" id="KW-0805">Transcription regulation</keyword>
<feature type="compositionally biased region" description="Polar residues" evidence="7">
    <location>
        <begin position="291"/>
        <end position="309"/>
    </location>
</feature>
<comment type="domain">
    <text evidence="6">The PPC domain mediates interactions between AHL proteins.</text>
</comment>
<organism evidence="9 10">
    <name type="scientific">Manihot esculenta</name>
    <name type="common">Cassava</name>
    <name type="synonym">Jatropha manihot</name>
    <dbReference type="NCBI Taxonomy" id="3983"/>
    <lineage>
        <taxon>Eukaryota</taxon>
        <taxon>Viridiplantae</taxon>
        <taxon>Streptophyta</taxon>
        <taxon>Embryophyta</taxon>
        <taxon>Tracheophyta</taxon>
        <taxon>Spermatophyta</taxon>
        <taxon>Magnoliopsida</taxon>
        <taxon>eudicotyledons</taxon>
        <taxon>Gunneridae</taxon>
        <taxon>Pentapetalae</taxon>
        <taxon>rosids</taxon>
        <taxon>fabids</taxon>
        <taxon>Malpighiales</taxon>
        <taxon>Euphorbiaceae</taxon>
        <taxon>Crotonoideae</taxon>
        <taxon>Manihoteae</taxon>
        <taxon>Manihot</taxon>
    </lineage>
</organism>
<dbReference type="CDD" id="cd11378">
    <property type="entry name" value="DUF296"/>
    <property type="match status" value="1"/>
</dbReference>
<dbReference type="InterPro" id="IPR039605">
    <property type="entry name" value="AHL"/>
</dbReference>
<feature type="region of interest" description="Disordered" evidence="7">
    <location>
        <begin position="259"/>
        <end position="310"/>
    </location>
</feature>
<accession>A0A2C9VUQ2</accession>
<dbReference type="PROSITE" id="PS51742">
    <property type="entry name" value="PPC"/>
    <property type="match status" value="1"/>
</dbReference>
<evidence type="ECO:0000256" key="1">
    <source>
        <dbReference type="ARBA" id="ARBA00004123"/>
    </source>
</evidence>
<comment type="function">
    <text evidence="6">Transcription factor that specifically binds AT-rich DNA sequences related to the nuclear matrix attachment regions (MARs).</text>
</comment>
<feature type="compositionally biased region" description="Low complexity" evidence="7">
    <location>
        <begin position="259"/>
        <end position="276"/>
    </location>
</feature>
<dbReference type="Pfam" id="PF03479">
    <property type="entry name" value="PCC"/>
    <property type="match status" value="1"/>
</dbReference>
<evidence type="ECO:0000256" key="3">
    <source>
        <dbReference type="ARBA" id="ARBA00023125"/>
    </source>
</evidence>
<keyword evidence="3 6" id="KW-0238">DNA-binding</keyword>
<dbReference type="Proteomes" id="UP000091857">
    <property type="component" value="Chromosome 5"/>
</dbReference>
<feature type="domain" description="PPC" evidence="8">
    <location>
        <begin position="124"/>
        <end position="265"/>
    </location>
</feature>
<dbReference type="OMA" id="KSTDYAA"/>
<comment type="subcellular location">
    <subcellularLocation>
        <location evidence="1 6">Nucleus</location>
    </subcellularLocation>
</comment>
<gene>
    <name evidence="9" type="ORF">MANES_05G044900v8</name>
</gene>
<evidence type="ECO:0000313" key="10">
    <source>
        <dbReference type="Proteomes" id="UP000091857"/>
    </source>
</evidence>
<keyword evidence="5 6" id="KW-0539">Nucleus</keyword>
<dbReference type="EMBL" id="CM004391">
    <property type="protein sequence ID" value="OAY49300.1"/>
    <property type="molecule type" value="Genomic_DNA"/>
</dbReference>
<dbReference type="Gene3D" id="3.30.1330.80">
    <property type="entry name" value="Hypothetical protein, similar to alpha- acetolactate decarboxylase, domain 2"/>
    <property type="match status" value="1"/>
</dbReference>
<dbReference type="PANTHER" id="PTHR31500:SF96">
    <property type="entry name" value="AT-HOOK MOTIF NUCLEAR-LOCALIZED PROTEIN 7"/>
    <property type="match status" value="1"/>
</dbReference>
<dbReference type="FunFam" id="3.30.1330.80:FF:000003">
    <property type="entry name" value="AT-hook motif nuclear-localized protein 1-like"/>
    <property type="match status" value="1"/>
</dbReference>
<evidence type="ECO:0000256" key="6">
    <source>
        <dbReference type="RuleBase" id="RU367031"/>
    </source>
</evidence>
<dbReference type="SUPFAM" id="SSF117856">
    <property type="entry name" value="AF0104/ALDC/Ptd012-like"/>
    <property type="match status" value="1"/>
</dbReference>
<evidence type="ECO:0000313" key="9">
    <source>
        <dbReference type="EMBL" id="OAY49300.1"/>
    </source>
</evidence>
<dbReference type="GO" id="GO:0003680">
    <property type="term" value="F:minor groove of adenine-thymine-rich DNA binding"/>
    <property type="evidence" value="ECO:0007669"/>
    <property type="project" value="UniProtKB-UniRule"/>
</dbReference>
<proteinExistence type="predicted"/>
<evidence type="ECO:0000256" key="2">
    <source>
        <dbReference type="ARBA" id="ARBA00023015"/>
    </source>
</evidence>
<dbReference type="OrthoDB" id="2014829at2759"/>
<dbReference type="AlphaFoldDB" id="A0A2C9VUQ2"/>
<sequence length="325" mass="33760">METREGLTSGVTVIGAEAPSTYHVAPRTENLSQMTVSPAVAVSPVSVGLTGTTEKKKRGRPRKYGPDGTVARALSPMPISSSAPSGGDFSAGKPCKMWPGSFEKKKYKKMGLENSGDWASTSVGTNFTPHVITVNAGEDVTMKVISFSQQGPRAICILSANGVISNVTLRQPDSSGGTLTYEGRFEILSLSGSFMPTESQGTRSRSGGMSVSLASPDGRVVGGGVAGLLIAASPVQVVVGSFLPGNQQDLKPKKPKIDAVTAPITPTPTIAAAPVPVSNPEKEESVGGNGQQISSSLRRENWTTMQSVQDLRKSGTDINVSLAEA</sequence>
<dbReference type="GO" id="GO:0005634">
    <property type="term" value="C:nucleus"/>
    <property type="evidence" value="ECO:0007669"/>
    <property type="project" value="UniProtKB-SubCell"/>
</dbReference>